<keyword evidence="1" id="KW-0732">Signal</keyword>
<evidence type="ECO:0000313" key="2">
    <source>
        <dbReference type="EMBL" id="QTC86324.1"/>
    </source>
</evidence>
<gene>
    <name evidence="2" type="ORF">IFE19_09060</name>
</gene>
<accession>A0ABX7SGC5</accession>
<dbReference type="RefSeq" id="WP_207821577.1">
    <property type="nucleotide sequence ID" value="NZ_CP062006.1"/>
</dbReference>
<feature type="signal peptide" evidence="1">
    <location>
        <begin position="1"/>
        <end position="21"/>
    </location>
</feature>
<feature type="chain" id="PRO_5045737515" description="DUF4892 domain-containing protein" evidence="1">
    <location>
        <begin position="22"/>
        <end position="179"/>
    </location>
</feature>
<dbReference type="EMBL" id="CP062006">
    <property type="protein sequence ID" value="QTC86324.1"/>
    <property type="molecule type" value="Genomic_DNA"/>
</dbReference>
<evidence type="ECO:0000256" key="1">
    <source>
        <dbReference type="SAM" id="SignalP"/>
    </source>
</evidence>
<proteinExistence type="predicted"/>
<dbReference type="Proteomes" id="UP000663942">
    <property type="component" value="Chromosome"/>
</dbReference>
<sequence length="179" mass="19506">MRLFRLALPVMALLAASPVAAQDREGTDHPLLPRYEGATIIQYRDGSLDEILIPTAAVNDENQAKGEALEGRVTHLDYRVTPAASPLTMARHYEAVLAANGFETVFSCSGQNDCGRSMDALISNSGKVAPVGFSDAVFSERVRVVVARRQADWILVRVDEAPDRSLIYTAIIEDSHPAR</sequence>
<evidence type="ECO:0008006" key="4">
    <source>
        <dbReference type="Google" id="ProtNLM"/>
    </source>
</evidence>
<organism evidence="2 3">
    <name type="scientific">Brevundimonas pondensis</name>
    <dbReference type="NCBI Taxonomy" id="2774189"/>
    <lineage>
        <taxon>Bacteria</taxon>
        <taxon>Pseudomonadati</taxon>
        <taxon>Pseudomonadota</taxon>
        <taxon>Alphaproteobacteria</taxon>
        <taxon>Caulobacterales</taxon>
        <taxon>Caulobacteraceae</taxon>
        <taxon>Brevundimonas</taxon>
    </lineage>
</organism>
<reference evidence="2 3" key="1">
    <citation type="submission" date="2020-09" db="EMBL/GenBank/DDBJ databases">
        <title>Brevundimonas sp. LVF1 isolated from an oligotrophic pond in Goettingen, Germany.</title>
        <authorList>
            <person name="Friedrich I."/>
            <person name="Klassen A."/>
            <person name="Neubauer H."/>
            <person name="Schneider D."/>
            <person name="Hertel R."/>
            <person name="Daniel R."/>
        </authorList>
    </citation>
    <scope>NUCLEOTIDE SEQUENCE [LARGE SCALE GENOMIC DNA]</scope>
    <source>
        <strain evidence="2 3">LVF1</strain>
    </source>
</reference>
<keyword evidence="3" id="KW-1185">Reference proteome</keyword>
<name>A0ABX7SGC5_9CAUL</name>
<evidence type="ECO:0000313" key="3">
    <source>
        <dbReference type="Proteomes" id="UP000663942"/>
    </source>
</evidence>
<protein>
    <recommendedName>
        <fullName evidence="4">DUF4892 domain-containing protein</fullName>
    </recommendedName>
</protein>